<sequence length="213" mass="24253">MEKEQQDLSAQSVIEERHAVRSYQPNVSITREKINQLLRVATKAPSGGNLQAWRFLVIDETKQKEKLYPIAFHQQQIIEASATIVALGDLEGYKKAHEIYAQAVFENNMPEKIATMSEAKYTNLYQNMQSDDLLQTVTVDTSLAAMQFMLLAKAEGFDTTPMRGFDKEQLAKAFKIPSRYTPVLLISLGKQKKPAYQTSRLPLEKVVFYNEMN</sequence>
<name>A0A430AHF3_9ENTE</name>
<evidence type="ECO:0000259" key="3">
    <source>
        <dbReference type="Pfam" id="PF00881"/>
    </source>
</evidence>
<feature type="domain" description="Nitroreductase" evidence="3">
    <location>
        <begin position="14"/>
        <end position="190"/>
    </location>
</feature>
<dbReference type="PANTHER" id="PTHR43673:SF3">
    <property type="entry name" value="NAD(P)H NITROREDUCTASE YODC-RELATED"/>
    <property type="match status" value="1"/>
</dbReference>
<dbReference type="Pfam" id="PF00881">
    <property type="entry name" value="Nitroreductase"/>
    <property type="match status" value="1"/>
</dbReference>
<keyword evidence="2" id="KW-0560">Oxidoreductase</keyword>
<organism evidence="4 5">
    <name type="scientific">Vagococcus entomophilus</name>
    <dbReference type="NCBI Taxonomy" id="1160095"/>
    <lineage>
        <taxon>Bacteria</taxon>
        <taxon>Bacillati</taxon>
        <taxon>Bacillota</taxon>
        <taxon>Bacilli</taxon>
        <taxon>Lactobacillales</taxon>
        <taxon>Enterococcaceae</taxon>
        <taxon>Vagococcus</taxon>
    </lineage>
</organism>
<evidence type="ECO:0000256" key="2">
    <source>
        <dbReference type="ARBA" id="ARBA00023002"/>
    </source>
</evidence>
<keyword evidence="5" id="KW-1185">Reference proteome</keyword>
<dbReference type="AlphaFoldDB" id="A0A430AHF3"/>
<dbReference type="SUPFAM" id="SSF55469">
    <property type="entry name" value="FMN-dependent nitroreductase-like"/>
    <property type="match status" value="1"/>
</dbReference>
<dbReference type="InterPro" id="IPR029479">
    <property type="entry name" value="Nitroreductase"/>
</dbReference>
<dbReference type="PANTHER" id="PTHR43673">
    <property type="entry name" value="NAD(P)H NITROREDUCTASE YDGI-RELATED"/>
    <property type="match status" value="1"/>
</dbReference>
<dbReference type="OrthoDB" id="9782629at2"/>
<reference evidence="4 5" key="1">
    <citation type="submission" date="2017-05" db="EMBL/GenBank/DDBJ databases">
        <title>Vagococcus spp. assemblies.</title>
        <authorList>
            <person name="Gulvik C.A."/>
        </authorList>
    </citation>
    <scope>NUCLEOTIDE SEQUENCE [LARGE SCALE GENOMIC DNA]</scope>
    <source>
        <strain evidence="4 5">DSM 24756</strain>
    </source>
</reference>
<comment type="similarity">
    <text evidence="1">Belongs to the nitroreductase family.</text>
</comment>
<proteinExistence type="inferred from homology"/>
<protein>
    <submittedName>
        <fullName evidence="4">Nitroreductase family protein</fullName>
    </submittedName>
</protein>
<comment type="caution">
    <text evidence="4">The sequence shown here is derived from an EMBL/GenBank/DDBJ whole genome shotgun (WGS) entry which is preliminary data.</text>
</comment>
<dbReference type="EMBL" id="NGJZ01000002">
    <property type="protein sequence ID" value="RSU07345.1"/>
    <property type="molecule type" value="Genomic_DNA"/>
</dbReference>
<dbReference type="Proteomes" id="UP000288669">
    <property type="component" value="Unassembled WGS sequence"/>
</dbReference>
<accession>A0A430AHF3</accession>
<dbReference type="CDD" id="cd02137">
    <property type="entry name" value="MhqN-like"/>
    <property type="match status" value="1"/>
</dbReference>
<dbReference type="InterPro" id="IPR000415">
    <property type="entry name" value="Nitroreductase-like"/>
</dbReference>
<evidence type="ECO:0000256" key="1">
    <source>
        <dbReference type="ARBA" id="ARBA00007118"/>
    </source>
</evidence>
<dbReference type="RefSeq" id="WP_126825351.1">
    <property type="nucleotide sequence ID" value="NZ_JBHLWU010000002.1"/>
</dbReference>
<dbReference type="Gene3D" id="3.40.109.10">
    <property type="entry name" value="NADH Oxidase"/>
    <property type="match status" value="1"/>
</dbReference>
<gene>
    <name evidence="4" type="ORF">CBF30_08840</name>
</gene>
<dbReference type="GO" id="GO:0016491">
    <property type="term" value="F:oxidoreductase activity"/>
    <property type="evidence" value="ECO:0007669"/>
    <property type="project" value="UniProtKB-KW"/>
</dbReference>
<evidence type="ECO:0000313" key="5">
    <source>
        <dbReference type="Proteomes" id="UP000288669"/>
    </source>
</evidence>
<evidence type="ECO:0000313" key="4">
    <source>
        <dbReference type="EMBL" id="RSU07345.1"/>
    </source>
</evidence>